<protein>
    <recommendedName>
        <fullName evidence="2">Nitrate/nitrite sensing protein domain-containing protein</fullName>
    </recommendedName>
</protein>
<feature type="domain" description="Nitrate/nitrite sensing protein" evidence="2">
    <location>
        <begin position="49"/>
        <end position="277"/>
    </location>
</feature>
<evidence type="ECO:0000313" key="4">
    <source>
        <dbReference type="Proteomes" id="UP000078090"/>
    </source>
</evidence>
<comment type="caution">
    <text evidence="3">The sequence shown here is derived from an EMBL/GenBank/DDBJ whole genome shotgun (WGS) entry which is preliminary data.</text>
</comment>
<name>A0A177MTY5_METMH</name>
<evidence type="ECO:0000313" key="3">
    <source>
        <dbReference type="EMBL" id="OAI08440.1"/>
    </source>
</evidence>
<keyword evidence="1" id="KW-0472">Membrane</keyword>
<sequence length="326" mass="36075">MPDFVSLLLFLVALFACATAYMLYKKRQTRLNHLLGQLHSLEITGGLKKLLTQIQQHRGMVSAYLNGDLSFKYKIAALQSDIDRQFDQLSGQFKRSPESLQSCADIRDAWKQLHPCVLHLSKEDSFERHCLLIGAVLNLIRDTAEHSQLHRESICPYSFIEILWHLLPDTAEAIGQARAIGTGVAAAGHCRITDRIKLGFLITRIRQAVERVEAGMGNAKIAMVADNSFQLASAAVHVHIAHLISHIEQKLLTADKPAIDPAAFFETATGTLNSVFTLYDQGEVITNHTLQNQLTSARRNGKQSFAMVLASLVFLAASLVLKHGVS</sequence>
<gene>
    <name evidence="3" type="ORF">A1332_06585</name>
</gene>
<dbReference type="Proteomes" id="UP000078090">
    <property type="component" value="Unassembled WGS sequence"/>
</dbReference>
<keyword evidence="1" id="KW-0812">Transmembrane</keyword>
<proteinExistence type="predicted"/>
<dbReference type="RefSeq" id="WP_064006935.1">
    <property type="nucleotide sequence ID" value="NZ_LUUG01000044.1"/>
</dbReference>
<dbReference type="OrthoDB" id="9180266at2"/>
<keyword evidence="1" id="KW-1133">Transmembrane helix</keyword>
<dbReference type="Pfam" id="PF08376">
    <property type="entry name" value="NIT"/>
    <property type="match status" value="1"/>
</dbReference>
<feature type="transmembrane region" description="Helical" evidence="1">
    <location>
        <begin position="304"/>
        <end position="321"/>
    </location>
</feature>
<dbReference type="AlphaFoldDB" id="A0A177MTY5"/>
<reference evidence="3 4" key="1">
    <citation type="submission" date="2016-03" db="EMBL/GenBank/DDBJ databases">
        <authorList>
            <person name="Ploux O."/>
        </authorList>
    </citation>
    <scope>NUCLEOTIDE SEQUENCE [LARGE SCALE GENOMIC DNA]</scope>
    <source>
        <strain evidence="3 4">R-45363</strain>
    </source>
</reference>
<accession>A0A177MTY5</accession>
<dbReference type="InterPro" id="IPR013587">
    <property type="entry name" value="Nitrate/nitrite_sensing"/>
</dbReference>
<dbReference type="EMBL" id="LUUG01000044">
    <property type="protein sequence ID" value="OAI08440.1"/>
    <property type="molecule type" value="Genomic_DNA"/>
</dbReference>
<organism evidence="3 4">
    <name type="scientific">Methylomonas methanica</name>
    <dbReference type="NCBI Taxonomy" id="421"/>
    <lineage>
        <taxon>Bacteria</taxon>
        <taxon>Pseudomonadati</taxon>
        <taxon>Pseudomonadota</taxon>
        <taxon>Gammaproteobacteria</taxon>
        <taxon>Methylococcales</taxon>
        <taxon>Methylococcaceae</taxon>
        <taxon>Methylomonas</taxon>
    </lineage>
</organism>
<evidence type="ECO:0000259" key="2">
    <source>
        <dbReference type="Pfam" id="PF08376"/>
    </source>
</evidence>
<evidence type="ECO:0000256" key="1">
    <source>
        <dbReference type="SAM" id="Phobius"/>
    </source>
</evidence>